<evidence type="ECO:0000256" key="10">
    <source>
        <dbReference type="ARBA" id="ARBA00022726"/>
    </source>
</evidence>
<dbReference type="GO" id="GO:0006178">
    <property type="term" value="P:guanine salvage"/>
    <property type="evidence" value="ECO:0007669"/>
    <property type="project" value="TreeGrafter"/>
</dbReference>
<dbReference type="InterPro" id="IPR029057">
    <property type="entry name" value="PRTase-like"/>
</dbReference>
<dbReference type="Pfam" id="PF00156">
    <property type="entry name" value="Pribosyltran"/>
    <property type="match status" value="1"/>
</dbReference>
<keyword evidence="12 15" id="KW-0460">Magnesium</keyword>
<evidence type="ECO:0000256" key="3">
    <source>
        <dbReference type="ARBA" id="ARBA00004669"/>
    </source>
</evidence>
<comment type="catalytic activity">
    <reaction evidence="14">
        <text>IMP + diphosphate = hypoxanthine + 5-phospho-alpha-D-ribose 1-diphosphate</text>
        <dbReference type="Rhea" id="RHEA:17973"/>
        <dbReference type="ChEBI" id="CHEBI:17368"/>
        <dbReference type="ChEBI" id="CHEBI:33019"/>
        <dbReference type="ChEBI" id="CHEBI:58017"/>
        <dbReference type="ChEBI" id="CHEBI:58053"/>
        <dbReference type="EC" id="2.4.2.8"/>
    </reaction>
    <physiologicalReaction direction="right-to-left" evidence="14">
        <dbReference type="Rhea" id="RHEA:17975"/>
    </physiologicalReaction>
</comment>
<evidence type="ECO:0000256" key="6">
    <source>
        <dbReference type="ARBA" id="ARBA00022490"/>
    </source>
</evidence>
<gene>
    <name evidence="17" type="primary">hpt</name>
    <name evidence="17" type="ORF">ENR59_09300</name>
</gene>
<dbReference type="GO" id="GO:0000287">
    <property type="term" value="F:magnesium ion binding"/>
    <property type="evidence" value="ECO:0007669"/>
    <property type="project" value="TreeGrafter"/>
</dbReference>
<sequence length="161" mass="17915">MIAERTAQLGRDISARYQGQQLLVVGVLKGAFMFLADLVRHITVPAHVDFVRLASYGATDSPGQLRFLQDLEEPCKGRHILVVEDIVDTGHSMAMLLDALSRREAASVSLCALIDKAERRKTHVEVDFYGFRLAKGFLVGYGLDFAEDYRCLPGVYELSKP</sequence>
<comment type="pathway">
    <text evidence="3 15">Purine metabolism; IMP biosynthesis via salvage pathway; IMP from hypoxanthine: step 1/1.</text>
</comment>
<name>A0A7C4EJN3_9BACT</name>
<evidence type="ECO:0000256" key="11">
    <source>
        <dbReference type="ARBA" id="ARBA00022741"/>
    </source>
</evidence>
<evidence type="ECO:0000256" key="9">
    <source>
        <dbReference type="ARBA" id="ARBA00022723"/>
    </source>
</evidence>
<comment type="caution">
    <text evidence="17">The sequence shown here is derived from an EMBL/GenBank/DDBJ whole genome shotgun (WGS) entry which is preliminary data.</text>
</comment>
<dbReference type="EMBL" id="DSRP01000646">
    <property type="protein sequence ID" value="HGG93129.1"/>
    <property type="molecule type" value="Genomic_DNA"/>
</dbReference>
<comment type="similarity">
    <text evidence="4 15">Belongs to the purine/pyrimidine phosphoribosyltransferase family.</text>
</comment>
<evidence type="ECO:0000256" key="1">
    <source>
        <dbReference type="ARBA" id="ARBA00001946"/>
    </source>
</evidence>
<comment type="subcellular location">
    <subcellularLocation>
        <location evidence="2 15">Cytoplasm</location>
    </subcellularLocation>
</comment>
<dbReference type="GO" id="GO:0046100">
    <property type="term" value="P:hypoxanthine metabolic process"/>
    <property type="evidence" value="ECO:0007669"/>
    <property type="project" value="TreeGrafter"/>
</dbReference>
<evidence type="ECO:0000256" key="4">
    <source>
        <dbReference type="ARBA" id="ARBA00008391"/>
    </source>
</evidence>
<keyword evidence="7 15" id="KW-0328">Glycosyltransferase</keyword>
<reference evidence="17" key="1">
    <citation type="journal article" date="2020" name="mSystems">
        <title>Genome- and Community-Level Interaction Insights into Carbon Utilization and Element Cycling Functions of Hydrothermarchaeota in Hydrothermal Sediment.</title>
        <authorList>
            <person name="Zhou Z."/>
            <person name="Liu Y."/>
            <person name="Xu W."/>
            <person name="Pan J."/>
            <person name="Luo Z.H."/>
            <person name="Li M."/>
        </authorList>
    </citation>
    <scope>NUCLEOTIDE SEQUENCE [LARGE SCALE GENOMIC DNA]</scope>
    <source>
        <strain evidence="17">SpSt-413</strain>
    </source>
</reference>
<dbReference type="InterPro" id="IPR000836">
    <property type="entry name" value="PRTase_dom"/>
</dbReference>
<dbReference type="GO" id="GO:0005829">
    <property type="term" value="C:cytosol"/>
    <property type="evidence" value="ECO:0007669"/>
    <property type="project" value="TreeGrafter"/>
</dbReference>
<dbReference type="PANTHER" id="PTHR43340:SF1">
    <property type="entry name" value="HYPOXANTHINE PHOSPHORIBOSYLTRANSFERASE"/>
    <property type="match status" value="1"/>
</dbReference>
<evidence type="ECO:0000256" key="14">
    <source>
        <dbReference type="ARBA" id="ARBA00049402"/>
    </source>
</evidence>
<accession>A0A7C4EJN3</accession>
<evidence type="ECO:0000256" key="12">
    <source>
        <dbReference type="ARBA" id="ARBA00022842"/>
    </source>
</evidence>
<dbReference type="InterPro" id="IPR005904">
    <property type="entry name" value="Hxn_phspho_trans"/>
</dbReference>
<evidence type="ECO:0000256" key="2">
    <source>
        <dbReference type="ARBA" id="ARBA00004496"/>
    </source>
</evidence>
<dbReference type="EC" id="2.4.2.8" evidence="5 15"/>
<keyword evidence="10 15" id="KW-0660">Purine salvage</keyword>
<evidence type="ECO:0000256" key="13">
    <source>
        <dbReference type="ARBA" id="ARBA00048811"/>
    </source>
</evidence>
<organism evidence="17">
    <name type="scientific">Fundidesulfovibrio putealis</name>
    <dbReference type="NCBI Taxonomy" id="270496"/>
    <lineage>
        <taxon>Bacteria</taxon>
        <taxon>Pseudomonadati</taxon>
        <taxon>Thermodesulfobacteriota</taxon>
        <taxon>Desulfovibrionia</taxon>
        <taxon>Desulfovibrionales</taxon>
        <taxon>Desulfovibrionaceae</taxon>
        <taxon>Fundidesulfovibrio</taxon>
    </lineage>
</organism>
<dbReference type="PANTHER" id="PTHR43340">
    <property type="entry name" value="HYPOXANTHINE-GUANINE PHOSPHORIBOSYLTRANSFERASE"/>
    <property type="match status" value="1"/>
</dbReference>
<comment type="catalytic activity">
    <reaction evidence="13">
        <text>GMP + diphosphate = guanine + 5-phospho-alpha-D-ribose 1-diphosphate</text>
        <dbReference type="Rhea" id="RHEA:25424"/>
        <dbReference type="ChEBI" id="CHEBI:16235"/>
        <dbReference type="ChEBI" id="CHEBI:33019"/>
        <dbReference type="ChEBI" id="CHEBI:58017"/>
        <dbReference type="ChEBI" id="CHEBI:58115"/>
        <dbReference type="EC" id="2.4.2.8"/>
    </reaction>
    <physiologicalReaction direction="right-to-left" evidence="13">
        <dbReference type="Rhea" id="RHEA:25426"/>
    </physiologicalReaction>
</comment>
<dbReference type="Gene3D" id="3.40.50.2020">
    <property type="match status" value="1"/>
</dbReference>
<dbReference type="NCBIfam" id="TIGR01203">
    <property type="entry name" value="HGPRTase"/>
    <property type="match status" value="1"/>
</dbReference>
<dbReference type="GO" id="GO:0032263">
    <property type="term" value="P:GMP salvage"/>
    <property type="evidence" value="ECO:0007669"/>
    <property type="project" value="TreeGrafter"/>
</dbReference>
<dbReference type="GO" id="GO:0004422">
    <property type="term" value="F:hypoxanthine phosphoribosyltransferase activity"/>
    <property type="evidence" value="ECO:0007669"/>
    <property type="project" value="InterPro"/>
</dbReference>
<feature type="domain" description="Phosphoribosyltransferase" evidence="16">
    <location>
        <begin position="11"/>
        <end position="145"/>
    </location>
</feature>
<evidence type="ECO:0000259" key="16">
    <source>
        <dbReference type="Pfam" id="PF00156"/>
    </source>
</evidence>
<dbReference type="GO" id="GO:0032264">
    <property type="term" value="P:IMP salvage"/>
    <property type="evidence" value="ECO:0007669"/>
    <property type="project" value="UniProtKB-UniPathway"/>
</dbReference>
<evidence type="ECO:0000256" key="7">
    <source>
        <dbReference type="ARBA" id="ARBA00022676"/>
    </source>
</evidence>
<keyword evidence="9 15" id="KW-0479">Metal-binding</keyword>
<dbReference type="GO" id="GO:0006166">
    <property type="term" value="P:purine ribonucleoside salvage"/>
    <property type="evidence" value="ECO:0007669"/>
    <property type="project" value="UniProtKB-KW"/>
</dbReference>
<dbReference type="SUPFAM" id="SSF53271">
    <property type="entry name" value="PRTase-like"/>
    <property type="match status" value="1"/>
</dbReference>
<comment type="cofactor">
    <cofactor evidence="1 15">
        <name>Mg(2+)</name>
        <dbReference type="ChEBI" id="CHEBI:18420"/>
    </cofactor>
</comment>
<dbReference type="UniPathway" id="UPA00591">
    <property type="reaction ID" value="UER00648"/>
</dbReference>
<protein>
    <recommendedName>
        <fullName evidence="5 15">Hypoxanthine phosphoribosyltransferase</fullName>
        <ecNumber evidence="5 15">2.4.2.8</ecNumber>
    </recommendedName>
</protein>
<dbReference type="AlphaFoldDB" id="A0A7C4EJN3"/>
<keyword evidence="11 15" id="KW-0547">Nucleotide-binding</keyword>
<evidence type="ECO:0000256" key="8">
    <source>
        <dbReference type="ARBA" id="ARBA00022679"/>
    </source>
</evidence>
<dbReference type="GO" id="GO:0000166">
    <property type="term" value="F:nucleotide binding"/>
    <property type="evidence" value="ECO:0007669"/>
    <property type="project" value="UniProtKB-KW"/>
</dbReference>
<evidence type="ECO:0000313" key="17">
    <source>
        <dbReference type="EMBL" id="HGG93129.1"/>
    </source>
</evidence>
<proteinExistence type="inferred from homology"/>
<dbReference type="InterPro" id="IPR050408">
    <property type="entry name" value="HGPRT"/>
</dbReference>
<keyword evidence="8 15" id="KW-0808">Transferase</keyword>
<dbReference type="CDD" id="cd06223">
    <property type="entry name" value="PRTases_typeI"/>
    <property type="match status" value="1"/>
</dbReference>
<keyword evidence="6 15" id="KW-0963">Cytoplasm</keyword>
<evidence type="ECO:0000256" key="15">
    <source>
        <dbReference type="RuleBase" id="RU364099"/>
    </source>
</evidence>
<evidence type="ECO:0000256" key="5">
    <source>
        <dbReference type="ARBA" id="ARBA00011895"/>
    </source>
</evidence>